<dbReference type="InterPro" id="IPR003439">
    <property type="entry name" value="ABC_transporter-like_ATP-bd"/>
</dbReference>
<sequence length="935" mass="105920">MKEMERMKILETKNPNNAIEIENASFGWLIIDADYFRDSIFDILAHRKSVKNSEWSRTTFSLSALPENRTYESEKYNCVLRNININISKGKLVAVIGTIGSGKSSLLYALIGQLKLLSGSMAIHGTIGYVGQEPWIINDTFKENILFGNIYNEKKYNEVIDQCCLQMDLLALPMKQDTVLGERGAILSGGQRQRIGLARAVYSNPDVLLLDDPLSAVDLLVSQTLFDNIFKQAVLRGKTIIFNTNQLQLVSRCDEIIYMKHGRIVEMGNHEVMMESNGEYAQLINTFYRMAEFSASLPDSEDFQSSLNEDPDSNDILKRSWSFDIEDEYQHTFKSSTYCAYIKAAGGVCVAIFIFISFLIPNVSFFINDYWLSLYLTPGFYASNSSKSNSYRSKLCEYLEPTKFMYIYIGIAIFSVISLIFRGWLFVKVTLRAATKLHDGVMDKLMRAPMSFFDVTPVGRLISSFSSGLDGIDVRLPMQLEEVIQNACSVMMCIASVVITFPSFLAVVAFLVIVFYFVQKMSRLVTRQLKRLESSTKSPLYMHVLSTIHGLETIQAFKKTKMFDEKFEKLVNSHISAVLMNSSFIRWMTLRLDILATFSTSMVALLIVLSKNNVSTAMAGLAISYSAQMSTFFQHTVRLITEAESKFISVERLLSWAKNTPQEAPLIITSRRPPDGWPSDGRIVFSNYYLSYQKNSTHVLKNVNFTINPKEKVGIIGRTGSGKSSIVASIFRIFEKTRGSILIDDIDISEIGLYDLRSRLAIVPQEPVLFSGTLRYNLDPFKKYTNNELWSALEKCRIKQKISHLNGQLDTKIIEHGAYFSLGEKQLICLARTLLLQSNILIMDEATSAIDPETEDLIDTVTQLYFSSKTVLTIAHKTKTVMKCDRIMVIDNGQEPNLTPVSRPTKKLRDPGATHIQFLRWLLERCVEPPLQCRC</sequence>
<dbReference type="InterPro" id="IPR027417">
    <property type="entry name" value="P-loop_NTPase"/>
</dbReference>
<comment type="subcellular location">
    <subcellularLocation>
        <location evidence="1">Membrane</location>
        <topology evidence="1">Multi-pass membrane protein</topology>
    </subcellularLocation>
</comment>
<dbReference type="FunFam" id="1.20.1560.10:FF:000013">
    <property type="entry name" value="ABC transporter C family member 2"/>
    <property type="match status" value="1"/>
</dbReference>
<dbReference type="InParanoid" id="T1EF27"/>
<dbReference type="Gene3D" id="1.20.1560.10">
    <property type="entry name" value="ABC transporter type 1, transmembrane domain"/>
    <property type="match status" value="1"/>
</dbReference>
<dbReference type="eggNOG" id="KOG0054">
    <property type="taxonomic scope" value="Eukaryota"/>
</dbReference>
<dbReference type="CDD" id="cd18599">
    <property type="entry name" value="ABC_6TM_MRP5_8_9_D2"/>
    <property type="match status" value="1"/>
</dbReference>
<keyword evidence="2" id="KW-0813">Transport</keyword>
<evidence type="ECO:0000256" key="9">
    <source>
        <dbReference type="SAM" id="Phobius"/>
    </source>
</evidence>
<proteinExistence type="predicted"/>
<evidence type="ECO:0000256" key="2">
    <source>
        <dbReference type="ARBA" id="ARBA00022448"/>
    </source>
</evidence>
<dbReference type="CTD" id="20195179"/>
<evidence type="ECO:0000313" key="12">
    <source>
        <dbReference type="EMBL" id="ESO07545.1"/>
    </source>
</evidence>
<feature type="transmembrane region" description="Helical" evidence="9">
    <location>
        <begin position="344"/>
        <end position="367"/>
    </location>
</feature>
<dbReference type="InterPro" id="IPR036640">
    <property type="entry name" value="ABC1_TM_sf"/>
</dbReference>
<dbReference type="CDD" id="cd03244">
    <property type="entry name" value="ABCC_MRP_domain2"/>
    <property type="match status" value="1"/>
</dbReference>
<evidence type="ECO:0000313" key="14">
    <source>
        <dbReference type="Proteomes" id="UP000015101"/>
    </source>
</evidence>
<dbReference type="SUPFAM" id="SSF90123">
    <property type="entry name" value="ABC transporter transmembrane region"/>
    <property type="match status" value="1"/>
</dbReference>
<accession>T1EF27</accession>
<evidence type="ECO:0000256" key="5">
    <source>
        <dbReference type="ARBA" id="ARBA00022741"/>
    </source>
</evidence>
<reference evidence="12 14" key="2">
    <citation type="journal article" date="2013" name="Nature">
        <title>Insights into bilaterian evolution from three spiralian genomes.</title>
        <authorList>
            <person name="Simakov O."/>
            <person name="Marletaz F."/>
            <person name="Cho S.J."/>
            <person name="Edsinger-Gonzales E."/>
            <person name="Havlak P."/>
            <person name="Hellsten U."/>
            <person name="Kuo D.H."/>
            <person name="Larsson T."/>
            <person name="Lv J."/>
            <person name="Arendt D."/>
            <person name="Savage R."/>
            <person name="Osoegawa K."/>
            <person name="de Jong P."/>
            <person name="Grimwood J."/>
            <person name="Chapman J.A."/>
            <person name="Shapiro H."/>
            <person name="Aerts A."/>
            <person name="Otillar R.P."/>
            <person name="Terry A.Y."/>
            <person name="Boore J.L."/>
            <person name="Grigoriev I.V."/>
            <person name="Lindberg D.R."/>
            <person name="Seaver E.C."/>
            <person name="Weisblat D.A."/>
            <person name="Putnam N.H."/>
            <person name="Rokhsar D.S."/>
        </authorList>
    </citation>
    <scope>NUCLEOTIDE SEQUENCE</scope>
</reference>
<dbReference type="InterPro" id="IPR050173">
    <property type="entry name" value="ABC_transporter_C-like"/>
</dbReference>
<dbReference type="PROSITE" id="PS00211">
    <property type="entry name" value="ABC_TRANSPORTER_1"/>
    <property type="match status" value="2"/>
</dbReference>
<feature type="transmembrane region" description="Helical" evidence="9">
    <location>
        <begin position="489"/>
        <end position="518"/>
    </location>
</feature>
<dbReference type="Pfam" id="PF00664">
    <property type="entry name" value="ABC_membrane"/>
    <property type="match status" value="1"/>
</dbReference>
<evidence type="ECO:0000256" key="1">
    <source>
        <dbReference type="ARBA" id="ARBA00004141"/>
    </source>
</evidence>
<dbReference type="FunFam" id="3.40.50.300:FF:000163">
    <property type="entry name" value="Multidrug resistance-associated protein member 4"/>
    <property type="match status" value="1"/>
</dbReference>
<evidence type="ECO:0000259" key="11">
    <source>
        <dbReference type="PROSITE" id="PS50929"/>
    </source>
</evidence>
<reference evidence="13" key="3">
    <citation type="submission" date="2015-06" db="UniProtKB">
        <authorList>
            <consortium name="EnsemblMetazoa"/>
        </authorList>
    </citation>
    <scope>IDENTIFICATION</scope>
</reference>
<dbReference type="InterPro" id="IPR003593">
    <property type="entry name" value="AAA+_ATPase"/>
</dbReference>
<evidence type="ECO:0000313" key="13">
    <source>
        <dbReference type="EnsemblMetazoa" id="HelroP110482"/>
    </source>
</evidence>
<keyword evidence="8 9" id="KW-0472">Membrane</keyword>
<dbReference type="GO" id="GO:0016887">
    <property type="term" value="F:ATP hydrolysis activity"/>
    <property type="evidence" value="ECO:0007669"/>
    <property type="project" value="InterPro"/>
</dbReference>
<dbReference type="SUPFAM" id="SSF52540">
    <property type="entry name" value="P-loop containing nucleoside triphosphate hydrolases"/>
    <property type="match status" value="2"/>
</dbReference>
<dbReference type="CDD" id="cd03250">
    <property type="entry name" value="ABCC_MRP_domain1"/>
    <property type="match status" value="1"/>
</dbReference>
<gene>
    <name evidence="13" type="primary">20195179</name>
    <name evidence="12" type="ORF">HELRODRAFT_110482</name>
</gene>
<dbReference type="EMBL" id="AMQM01003472">
    <property type="status" value="NOT_ANNOTATED_CDS"/>
    <property type="molecule type" value="Genomic_DNA"/>
</dbReference>
<dbReference type="EnsemblMetazoa" id="HelroT110482">
    <property type="protein sequence ID" value="HelroP110482"/>
    <property type="gene ID" value="HelroG110482"/>
</dbReference>
<dbReference type="PROSITE" id="PS50929">
    <property type="entry name" value="ABC_TM1F"/>
    <property type="match status" value="1"/>
</dbReference>
<dbReference type="Proteomes" id="UP000015101">
    <property type="component" value="Unassembled WGS sequence"/>
</dbReference>
<keyword evidence="6" id="KW-0067">ATP-binding</keyword>
<dbReference type="PROSITE" id="PS50893">
    <property type="entry name" value="ABC_TRANSPORTER_2"/>
    <property type="match status" value="2"/>
</dbReference>
<evidence type="ECO:0000256" key="6">
    <source>
        <dbReference type="ARBA" id="ARBA00022840"/>
    </source>
</evidence>
<dbReference type="EMBL" id="KB096183">
    <property type="protein sequence ID" value="ESO07545.1"/>
    <property type="molecule type" value="Genomic_DNA"/>
</dbReference>
<dbReference type="AlphaFoldDB" id="T1EF27"/>
<dbReference type="OMA" id="YWFVWWI"/>
<dbReference type="GO" id="GO:0016020">
    <property type="term" value="C:membrane"/>
    <property type="evidence" value="ECO:0000318"/>
    <property type="project" value="GO_Central"/>
</dbReference>
<dbReference type="PANTHER" id="PTHR24223">
    <property type="entry name" value="ATP-BINDING CASSETTE SUB-FAMILY C"/>
    <property type="match status" value="1"/>
</dbReference>
<keyword evidence="4" id="KW-0677">Repeat</keyword>
<dbReference type="Gene3D" id="3.40.50.300">
    <property type="entry name" value="P-loop containing nucleotide triphosphate hydrolases"/>
    <property type="match status" value="2"/>
</dbReference>
<feature type="transmembrane region" description="Helical" evidence="9">
    <location>
        <begin position="405"/>
        <end position="427"/>
    </location>
</feature>
<evidence type="ECO:0000256" key="7">
    <source>
        <dbReference type="ARBA" id="ARBA00022989"/>
    </source>
</evidence>
<organism evidence="13 14">
    <name type="scientific">Helobdella robusta</name>
    <name type="common">Californian leech</name>
    <dbReference type="NCBI Taxonomy" id="6412"/>
    <lineage>
        <taxon>Eukaryota</taxon>
        <taxon>Metazoa</taxon>
        <taxon>Spiralia</taxon>
        <taxon>Lophotrochozoa</taxon>
        <taxon>Annelida</taxon>
        <taxon>Clitellata</taxon>
        <taxon>Hirudinea</taxon>
        <taxon>Rhynchobdellida</taxon>
        <taxon>Glossiphoniidae</taxon>
        <taxon>Helobdella</taxon>
    </lineage>
</organism>
<dbReference type="OrthoDB" id="6500128at2759"/>
<evidence type="ECO:0000256" key="3">
    <source>
        <dbReference type="ARBA" id="ARBA00022692"/>
    </source>
</evidence>
<protein>
    <submittedName>
        <fullName evidence="12 13">Uncharacterized protein</fullName>
    </submittedName>
</protein>
<dbReference type="GeneID" id="20195179"/>
<dbReference type="SMART" id="SM00382">
    <property type="entry name" value="AAA"/>
    <property type="match status" value="2"/>
</dbReference>
<feature type="domain" description="ABC transporter" evidence="10">
    <location>
        <begin position="65"/>
        <end position="286"/>
    </location>
</feature>
<dbReference type="Pfam" id="PF00005">
    <property type="entry name" value="ABC_tran"/>
    <property type="match status" value="2"/>
</dbReference>
<keyword evidence="7 9" id="KW-1133">Transmembrane helix</keyword>
<dbReference type="HOGENOM" id="CLU_000604_27_9_1"/>
<dbReference type="InterPro" id="IPR017871">
    <property type="entry name" value="ABC_transporter-like_CS"/>
</dbReference>
<evidence type="ECO:0000256" key="8">
    <source>
        <dbReference type="ARBA" id="ARBA00023136"/>
    </source>
</evidence>
<evidence type="ECO:0000256" key="4">
    <source>
        <dbReference type="ARBA" id="ARBA00022737"/>
    </source>
</evidence>
<reference evidence="14" key="1">
    <citation type="submission" date="2012-12" db="EMBL/GenBank/DDBJ databases">
        <authorList>
            <person name="Hellsten U."/>
            <person name="Grimwood J."/>
            <person name="Chapman J.A."/>
            <person name="Shapiro H."/>
            <person name="Aerts A."/>
            <person name="Otillar R.P."/>
            <person name="Terry A.Y."/>
            <person name="Boore J.L."/>
            <person name="Simakov O."/>
            <person name="Marletaz F."/>
            <person name="Cho S.-J."/>
            <person name="Edsinger-Gonzales E."/>
            <person name="Havlak P."/>
            <person name="Kuo D.-H."/>
            <person name="Larsson T."/>
            <person name="Lv J."/>
            <person name="Arendt D."/>
            <person name="Savage R."/>
            <person name="Osoegawa K."/>
            <person name="de Jong P."/>
            <person name="Lindberg D.R."/>
            <person name="Seaver E.C."/>
            <person name="Weisblat D.A."/>
            <person name="Putnam N.H."/>
            <person name="Grigoriev I.V."/>
            <person name="Rokhsar D.S."/>
        </authorList>
    </citation>
    <scope>NUCLEOTIDE SEQUENCE</scope>
</reference>
<dbReference type="GO" id="GO:0005524">
    <property type="term" value="F:ATP binding"/>
    <property type="evidence" value="ECO:0007669"/>
    <property type="project" value="UniProtKB-KW"/>
</dbReference>
<feature type="domain" description="ABC transmembrane type-1" evidence="11">
    <location>
        <begin position="352"/>
        <end position="645"/>
    </location>
</feature>
<dbReference type="RefSeq" id="XP_009014156.1">
    <property type="nucleotide sequence ID" value="XM_009015908.1"/>
</dbReference>
<dbReference type="KEGG" id="hro:HELRODRAFT_110482"/>
<keyword evidence="14" id="KW-1185">Reference proteome</keyword>
<evidence type="ECO:0000259" key="10">
    <source>
        <dbReference type="PROSITE" id="PS50893"/>
    </source>
</evidence>
<dbReference type="PANTHER" id="PTHR24223:SF447">
    <property type="entry name" value="MULTIDRUG RESISTANCE-ASSOCIATED PROTEIN 5"/>
    <property type="match status" value="1"/>
</dbReference>
<dbReference type="STRING" id="6412.T1EF27"/>
<keyword evidence="5" id="KW-0547">Nucleotide-binding</keyword>
<feature type="domain" description="ABC transporter" evidence="10">
    <location>
        <begin position="683"/>
        <end position="917"/>
    </location>
</feature>
<dbReference type="FunFam" id="3.40.50.300:FF:003234">
    <property type="entry name" value="ABC transporter"/>
    <property type="match status" value="1"/>
</dbReference>
<dbReference type="GO" id="GO:0140359">
    <property type="term" value="F:ABC-type transporter activity"/>
    <property type="evidence" value="ECO:0000318"/>
    <property type="project" value="GO_Central"/>
</dbReference>
<dbReference type="GO" id="GO:0055085">
    <property type="term" value="P:transmembrane transport"/>
    <property type="evidence" value="ECO:0000318"/>
    <property type="project" value="GO_Central"/>
</dbReference>
<keyword evidence="3 9" id="KW-0812">Transmembrane</keyword>
<dbReference type="InterPro" id="IPR011527">
    <property type="entry name" value="ABC1_TM_dom"/>
</dbReference>
<name>T1EF27_HELRO</name>